<dbReference type="RefSeq" id="XP_002836945.1">
    <property type="nucleotide sequence ID" value="XM_002836899.1"/>
</dbReference>
<proteinExistence type="predicted"/>
<dbReference type="AlphaFoldDB" id="D5G9E3"/>
<dbReference type="HOGENOM" id="CLU_2308118_0_0_1"/>
<dbReference type="KEGG" id="tml:GSTUM_00003269001"/>
<evidence type="ECO:0000313" key="2">
    <source>
        <dbReference type="Proteomes" id="UP000006911"/>
    </source>
</evidence>
<evidence type="ECO:0000313" key="1">
    <source>
        <dbReference type="EMBL" id="CAZ81136.1"/>
    </source>
</evidence>
<keyword evidence="2" id="KW-1185">Reference proteome</keyword>
<name>D5G9E3_TUBMM</name>
<reference evidence="1 2" key="1">
    <citation type="journal article" date="2010" name="Nature">
        <title>Perigord black truffle genome uncovers evolutionary origins and mechanisms of symbiosis.</title>
        <authorList>
            <person name="Martin F."/>
            <person name="Kohler A."/>
            <person name="Murat C."/>
            <person name="Balestrini R."/>
            <person name="Coutinho P.M."/>
            <person name="Jaillon O."/>
            <person name="Montanini B."/>
            <person name="Morin E."/>
            <person name="Noel B."/>
            <person name="Percudani R."/>
            <person name="Porcel B."/>
            <person name="Rubini A."/>
            <person name="Amicucci A."/>
            <person name="Amselem J."/>
            <person name="Anthouard V."/>
            <person name="Arcioni S."/>
            <person name="Artiguenave F."/>
            <person name="Aury J.M."/>
            <person name="Ballario P."/>
            <person name="Bolchi A."/>
            <person name="Brenna A."/>
            <person name="Brun A."/>
            <person name="Buee M."/>
            <person name="Cantarel B."/>
            <person name="Chevalier G."/>
            <person name="Couloux A."/>
            <person name="Da Silva C."/>
            <person name="Denoeud F."/>
            <person name="Duplessis S."/>
            <person name="Ghignone S."/>
            <person name="Hilselberger B."/>
            <person name="Iotti M."/>
            <person name="Marcais B."/>
            <person name="Mello A."/>
            <person name="Miranda M."/>
            <person name="Pacioni G."/>
            <person name="Quesneville H."/>
            <person name="Riccioni C."/>
            <person name="Ruotolo R."/>
            <person name="Splivallo R."/>
            <person name="Stocchi V."/>
            <person name="Tisserant E."/>
            <person name="Viscomi A.R."/>
            <person name="Zambonelli A."/>
            <person name="Zampieri E."/>
            <person name="Henrissat B."/>
            <person name="Lebrun M.H."/>
            <person name="Paolocci F."/>
            <person name="Bonfante P."/>
            <person name="Ottonello S."/>
            <person name="Wincker P."/>
        </authorList>
    </citation>
    <scope>NUCLEOTIDE SEQUENCE [LARGE SCALE GENOMIC DNA]</scope>
    <source>
        <strain evidence="1 2">Mel28</strain>
    </source>
</reference>
<dbReference type="InParanoid" id="D5G9E3"/>
<dbReference type="EMBL" id="FN430060">
    <property type="protein sequence ID" value="CAZ81136.1"/>
    <property type="molecule type" value="Genomic_DNA"/>
</dbReference>
<protein>
    <submittedName>
        <fullName evidence="1">(Perigord truffle) hypothetical protein</fullName>
    </submittedName>
</protein>
<dbReference type="Proteomes" id="UP000006911">
    <property type="component" value="Unassembled WGS sequence"/>
</dbReference>
<sequence length="100" mass="10705">MQGGILYCTITGLWHPTPAAVVFALLAPRGLPIPKSGWVVVQSPGLRGGGNPGMVILWGGSSMFLSHSSPQCAPPLNFFSFFSALETQDLHLLNPFIRDL</sequence>
<organism evidence="1 2">
    <name type="scientific">Tuber melanosporum (strain Mel28)</name>
    <name type="common">Perigord black truffle</name>
    <dbReference type="NCBI Taxonomy" id="656061"/>
    <lineage>
        <taxon>Eukaryota</taxon>
        <taxon>Fungi</taxon>
        <taxon>Dikarya</taxon>
        <taxon>Ascomycota</taxon>
        <taxon>Pezizomycotina</taxon>
        <taxon>Pezizomycetes</taxon>
        <taxon>Pezizales</taxon>
        <taxon>Tuberaceae</taxon>
        <taxon>Tuber</taxon>
    </lineage>
</organism>
<accession>D5G9E3</accession>
<gene>
    <name evidence="1" type="ORF">GSTUM_00003269001</name>
</gene>
<dbReference type="GeneID" id="9182903"/>